<proteinExistence type="predicted"/>
<dbReference type="RefSeq" id="WP_119530583.1">
    <property type="nucleotide sequence ID" value="NZ_QXTF01000001.1"/>
</dbReference>
<dbReference type="SUPFAM" id="SSF48576">
    <property type="entry name" value="Terpenoid synthases"/>
    <property type="match status" value="1"/>
</dbReference>
<gene>
    <name evidence="1" type="ORF">D3M59_00705</name>
</gene>
<dbReference type="AlphaFoldDB" id="A0A418Q0Y5"/>
<evidence type="ECO:0008006" key="3">
    <source>
        <dbReference type="Google" id="ProtNLM"/>
    </source>
</evidence>
<comment type="caution">
    <text evidence="1">The sequence shown here is derived from an EMBL/GenBank/DDBJ whole genome shotgun (WGS) entry which is preliminary data.</text>
</comment>
<sequence length="203" mass="21952">MRDRDLVRLYWPVELRPAFDALFAIDDAMADIVASSTQAALGAIRLAWWRDALVRLDSGSPPPEPRLQAAVAELLVQGVTGQDLAALEEGWAHLLDEDADTEAALVRGERLFAMGAKLLRTPNANVAEAGRLFARADYARRGLAPLGACQPITATFERRLRPLTCLAALAARDMRQGGSPFEPEATPGRAARLLSHKLFGGLS</sequence>
<dbReference type="OrthoDB" id="9814909at2"/>
<accession>A0A418Q0Y5</accession>
<keyword evidence="2" id="KW-1185">Reference proteome</keyword>
<reference evidence="1 2" key="1">
    <citation type="submission" date="2018-09" db="EMBL/GenBank/DDBJ databases">
        <title>Sphingomonas sp. DAC4.</title>
        <authorList>
            <person name="Seo T."/>
        </authorList>
    </citation>
    <scope>NUCLEOTIDE SEQUENCE [LARGE SCALE GENOMIC DNA]</scope>
    <source>
        <strain evidence="1 2">DAC4</strain>
    </source>
</reference>
<dbReference type="EMBL" id="QXTF01000001">
    <property type="protein sequence ID" value="RIX31579.1"/>
    <property type="molecule type" value="Genomic_DNA"/>
</dbReference>
<name>A0A418Q0Y5_9SPHN</name>
<dbReference type="Proteomes" id="UP000285023">
    <property type="component" value="Unassembled WGS sequence"/>
</dbReference>
<organism evidence="1 2">
    <name type="scientific">Sphingomonas edaphi</name>
    <dbReference type="NCBI Taxonomy" id="2315689"/>
    <lineage>
        <taxon>Bacteria</taxon>
        <taxon>Pseudomonadati</taxon>
        <taxon>Pseudomonadota</taxon>
        <taxon>Alphaproteobacteria</taxon>
        <taxon>Sphingomonadales</taxon>
        <taxon>Sphingomonadaceae</taxon>
        <taxon>Sphingomonas</taxon>
    </lineage>
</organism>
<evidence type="ECO:0000313" key="2">
    <source>
        <dbReference type="Proteomes" id="UP000285023"/>
    </source>
</evidence>
<evidence type="ECO:0000313" key="1">
    <source>
        <dbReference type="EMBL" id="RIX31579.1"/>
    </source>
</evidence>
<protein>
    <recommendedName>
        <fullName evidence="3">Phytoene synthase</fullName>
    </recommendedName>
</protein>
<dbReference type="InterPro" id="IPR008949">
    <property type="entry name" value="Isoprenoid_synthase_dom_sf"/>
</dbReference>